<keyword evidence="4 8" id="KW-0812">Transmembrane</keyword>
<sequence length="879" mass="97411">MLAVSVAAGLCAGSALAQDAAPGAQDKVAELDAITVTSSYEKSLITALDKKRDDIRVTDGISSQDIGKFPAENIAEAIQRIPGVQISSINGRGSTISIRGLGPQYAMTTVNGQTFKSADFTDGFRYDIIQPELAAGIQVIKSPTADMDAGGLSGTVNIDTVKPLDYRQRKLIFSATGQRSDSVGSTTPKGVLSYIDQFDAGEGKLGLFLNAGYQKLKDRADYFWIDRWGTGTYGGDSVLMPTRTRYRRIDRDTERRMLNGALQWQPADNLEMGLTWLYSKDETRNDIKQQVFLLSSGTETVQAVENGHATQVLAEDYRMENNRQLEEHDWTSQMLTYDFKWTPGDWTLTGALNHTVGKTEESEAAAILGVVVDSSLLDISNPSSPAFSVSNDLADASWYDPYTMVRNEYPNGAIRHVENQEDSFQLDAERWLGWGWLSSVKFGAKYRRETLDRDVWRRDRYIIGDADPADLPRMSEHGTVDTGFLGGLYSIQHAFIVPDIAAYEAALAAEGVTIPVVFAPQSSYSITNDIWSGYALARIETEIGSMPLRGNLGLRYENTKRDTDTWITEPDAVNEEANNIVGTANSTYRYHNWLPSLNVVLEMRPDLLLRLSAAKVLVRPILTSSTAIATTEETSLLTDGRTLNSVTLGSADLKAMTANQADLGVEWYYDGGGLSLSGFWKAIKNGTYNQNICPASYGGVSLSGNAAGECVATNGEVYEFTKTFNSDETNYLKGYELSWTQSLNRWLPVDGFGVTANFTRVIPDYKDDFVISNLSEKTWNATAFWENRMFSARLSATHRSEYYQTRSDSFFAYAGHVMKARTQLDAQLGYQMNDKLSFSLGAVNLTDQKEKAYYQASDIWQMTGVTGRSYYLTMKWEIL</sequence>
<evidence type="ECO:0000256" key="5">
    <source>
        <dbReference type="ARBA" id="ARBA00023077"/>
    </source>
</evidence>
<evidence type="ECO:0000256" key="4">
    <source>
        <dbReference type="ARBA" id="ARBA00022692"/>
    </source>
</evidence>
<dbReference type="InterPro" id="IPR036942">
    <property type="entry name" value="Beta-barrel_TonB_sf"/>
</dbReference>
<evidence type="ECO:0000256" key="3">
    <source>
        <dbReference type="ARBA" id="ARBA00022452"/>
    </source>
</evidence>
<dbReference type="AlphaFoldDB" id="A0A919F591"/>
<evidence type="ECO:0000259" key="11">
    <source>
        <dbReference type="Pfam" id="PF00593"/>
    </source>
</evidence>
<proteinExistence type="inferred from homology"/>
<feature type="chain" id="PRO_5037940036" evidence="10">
    <location>
        <begin position="18"/>
        <end position="879"/>
    </location>
</feature>
<protein>
    <submittedName>
        <fullName evidence="13">TonB-dependent receptor</fullName>
    </submittedName>
</protein>
<keyword evidence="3 8" id="KW-1134">Transmembrane beta strand</keyword>
<evidence type="ECO:0000313" key="13">
    <source>
        <dbReference type="EMBL" id="GHH47049.1"/>
    </source>
</evidence>
<comment type="caution">
    <text evidence="13">The sequence shown here is derived from an EMBL/GenBank/DDBJ whole genome shotgun (WGS) entry which is preliminary data.</text>
</comment>
<evidence type="ECO:0000256" key="10">
    <source>
        <dbReference type="SAM" id="SignalP"/>
    </source>
</evidence>
<dbReference type="InterPro" id="IPR039426">
    <property type="entry name" value="TonB-dep_rcpt-like"/>
</dbReference>
<dbReference type="Pfam" id="PF00593">
    <property type="entry name" value="TonB_dep_Rec_b-barrel"/>
    <property type="match status" value="1"/>
</dbReference>
<keyword evidence="14" id="KW-1185">Reference proteome</keyword>
<evidence type="ECO:0000256" key="8">
    <source>
        <dbReference type="PROSITE-ProRule" id="PRU01360"/>
    </source>
</evidence>
<name>A0A919F591_9XANT</name>
<evidence type="ECO:0000256" key="9">
    <source>
        <dbReference type="RuleBase" id="RU003357"/>
    </source>
</evidence>
<dbReference type="InterPro" id="IPR000531">
    <property type="entry name" value="Beta-barrel_TonB"/>
</dbReference>
<keyword evidence="2 8" id="KW-0813">Transport</keyword>
<keyword evidence="7 8" id="KW-0998">Cell outer membrane</keyword>
<gene>
    <name evidence="13" type="ORF">GCM10009090_02840</name>
</gene>
<keyword evidence="10" id="KW-0732">Signal</keyword>
<dbReference type="NCBIfam" id="TIGR01782">
    <property type="entry name" value="TonB-Xanth-Caul"/>
    <property type="match status" value="1"/>
</dbReference>
<dbReference type="PROSITE" id="PS52016">
    <property type="entry name" value="TONB_DEPENDENT_REC_3"/>
    <property type="match status" value="1"/>
</dbReference>
<evidence type="ECO:0000259" key="12">
    <source>
        <dbReference type="Pfam" id="PF07715"/>
    </source>
</evidence>
<reference evidence="13" key="2">
    <citation type="submission" date="2020-09" db="EMBL/GenBank/DDBJ databases">
        <authorList>
            <person name="Sun Q."/>
            <person name="Ohkuma M."/>
        </authorList>
    </citation>
    <scope>NUCLEOTIDE SEQUENCE</scope>
    <source>
        <strain evidence="13">JCM 13306</strain>
    </source>
</reference>
<dbReference type="InterPro" id="IPR010104">
    <property type="entry name" value="TonB_rcpt_bac"/>
</dbReference>
<evidence type="ECO:0000256" key="1">
    <source>
        <dbReference type="ARBA" id="ARBA00004571"/>
    </source>
</evidence>
<dbReference type="GO" id="GO:0009279">
    <property type="term" value="C:cell outer membrane"/>
    <property type="evidence" value="ECO:0007669"/>
    <property type="project" value="UniProtKB-SubCell"/>
</dbReference>
<comment type="subcellular location">
    <subcellularLocation>
        <location evidence="1 8">Cell outer membrane</location>
        <topology evidence="1 8">Multi-pass membrane protein</topology>
    </subcellularLocation>
</comment>
<dbReference type="SUPFAM" id="SSF56935">
    <property type="entry name" value="Porins"/>
    <property type="match status" value="1"/>
</dbReference>
<keyword evidence="13" id="KW-0675">Receptor</keyword>
<keyword evidence="6 8" id="KW-0472">Membrane</keyword>
<organism evidence="13 14">
    <name type="scientific">Xanthomonas boreopolis</name>
    <dbReference type="NCBI Taxonomy" id="86183"/>
    <lineage>
        <taxon>Bacteria</taxon>
        <taxon>Pseudomonadati</taxon>
        <taxon>Pseudomonadota</taxon>
        <taxon>Gammaproteobacteria</taxon>
        <taxon>Lysobacterales</taxon>
        <taxon>Lysobacteraceae</taxon>
        <taxon>Xanthomonas</taxon>
    </lineage>
</organism>
<feature type="domain" description="TonB-dependent receptor-like beta-barrel" evidence="11">
    <location>
        <begin position="394"/>
        <end position="845"/>
    </location>
</feature>
<dbReference type="Pfam" id="PF07715">
    <property type="entry name" value="Plug"/>
    <property type="match status" value="1"/>
</dbReference>
<accession>A0A919F591</accession>
<dbReference type="CDD" id="cd01347">
    <property type="entry name" value="ligand_gated_channel"/>
    <property type="match status" value="1"/>
</dbReference>
<dbReference type="EMBL" id="BNBA01000002">
    <property type="protein sequence ID" value="GHH47049.1"/>
    <property type="molecule type" value="Genomic_DNA"/>
</dbReference>
<evidence type="ECO:0000256" key="6">
    <source>
        <dbReference type="ARBA" id="ARBA00023136"/>
    </source>
</evidence>
<evidence type="ECO:0000313" key="14">
    <source>
        <dbReference type="Proteomes" id="UP000623958"/>
    </source>
</evidence>
<keyword evidence="5 9" id="KW-0798">TonB box</keyword>
<dbReference type="Gene3D" id="2.170.130.10">
    <property type="entry name" value="TonB-dependent receptor, plug domain"/>
    <property type="match status" value="1"/>
</dbReference>
<evidence type="ECO:0000256" key="2">
    <source>
        <dbReference type="ARBA" id="ARBA00022448"/>
    </source>
</evidence>
<dbReference type="InterPro" id="IPR037066">
    <property type="entry name" value="Plug_dom_sf"/>
</dbReference>
<dbReference type="PANTHER" id="PTHR40980">
    <property type="entry name" value="PLUG DOMAIN-CONTAINING PROTEIN"/>
    <property type="match status" value="1"/>
</dbReference>
<dbReference type="PANTHER" id="PTHR40980:SF3">
    <property type="entry name" value="TONB-DEPENDENT RECEPTOR-LIKE BETA-BARREL DOMAIN-CONTAINING PROTEIN"/>
    <property type="match status" value="1"/>
</dbReference>
<evidence type="ECO:0000256" key="7">
    <source>
        <dbReference type="ARBA" id="ARBA00023237"/>
    </source>
</evidence>
<dbReference type="Proteomes" id="UP000623958">
    <property type="component" value="Unassembled WGS sequence"/>
</dbReference>
<feature type="signal peptide" evidence="10">
    <location>
        <begin position="1"/>
        <end position="17"/>
    </location>
</feature>
<reference evidence="13" key="1">
    <citation type="journal article" date="2014" name="Int. J. Syst. Evol. Microbiol.">
        <title>Complete genome sequence of Corynebacterium casei LMG S-19264T (=DSM 44701T), isolated from a smear-ripened cheese.</title>
        <authorList>
            <consortium name="US DOE Joint Genome Institute (JGI-PGF)"/>
            <person name="Walter F."/>
            <person name="Albersmeier A."/>
            <person name="Kalinowski J."/>
            <person name="Ruckert C."/>
        </authorList>
    </citation>
    <scope>NUCLEOTIDE SEQUENCE</scope>
    <source>
        <strain evidence="13">JCM 13306</strain>
    </source>
</reference>
<dbReference type="Gene3D" id="2.40.170.20">
    <property type="entry name" value="TonB-dependent receptor, beta-barrel domain"/>
    <property type="match status" value="1"/>
</dbReference>
<comment type="similarity">
    <text evidence="8 9">Belongs to the TonB-dependent receptor family.</text>
</comment>
<feature type="domain" description="TonB-dependent receptor plug" evidence="12">
    <location>
        <begin position="57"/>
        <end position="155"/>
    </location>
</feature>
<dbReference type="InterPro" id="IPR012910">
    <property type="entry name" value="Plug_dom"/>
</dbReference>